<evidence type="ECO:0000313" key="2">
    <source>
        <dbReference type="Proteomes" id="UP000295479"/>
    </source>
</evidence>
<dbReference type="AlphaFoldDB" id="A0A4R5CAE3"/>
<keyword evidence="2" id="KW-1185">Reference proteome</keyword>
<proteinExistence type="predicted"/>
<dbReference type="RefSeq" id="WP_132006956.1">
    <property type="nucleotide sequence ID" value="NZ_SMFK01000009.1"/>
</dbReference>
<dbReference type="OrthoDB" id="1049592at2"/>
<comment type="caution">
    <text evidence="1">The sequence shown here is derived from an EMBL/GenBank/DDBJ whole genome shotgun (WGS) entry which is preliminary data.</text>
</comment>
<evidence type="ECO:0008006" key="3">
    <source>
        <dbReference type="Google" id="ProtNLM"/>
    </source>
</evidence>
<gene>
    <name evidence="1" type="ORF">E0F76_13380</name>
</gene>
<protein>
    <recommendedName>
        <fullName evidence="3">DUF2892 domain-containing protein</fullName>
    </recommendedName>
</protein>
<organism evidence="1 2">
    <name type="scientific">Flavobacterium cellulosilyticum</name>
    <dbReference type="NCBI Taxonomy" id="2541731"/>
    <lineage>
        <taxon>Bacteria</taxon>
        <taxon>Pseudomonadati</taxon>
        <taxon>Bacteroidota</taxon>
        <taxon>Flavobacteriia</taxon>
        <taxon>Flavobacteriales</taxon>
        <taxon>Flavobacteriaceae</taxon>
        <taxon>Flavobacterium</taxon>
    </lineage>
</organism>
<accession>A0A4R5CAE3</accession>
<evidence type="ECO:0000313" key="1">
    <source>
        <dbReference type="EMBL" id="TDD95769.1"/>
    </source>
</evidence>
<sequence>MKQLIFTNWHFMRWLRLAFALFLFSQAYITHDWFFIAFGLFFLYQGIFNLGCGPNGCALPNIKNI</sequence>
<dbReference type="Proteomes" id="UP000295479">
    <property type="component" value="Unassembled WGS sequence"/>
</dbReference>
<name>A0A4R5CAE3_9FLAO</name>
<dbReference type="EMBL" id="SMFK01000009">
    <property type="protein sequence ID" value="TDD95769.1"/>
    <property type="molecule type" value="Genomic_DNA"/>
</dbReference>
<reference evidence="1 2" key="1">
    <citation type="submission" date="2019-03" db="EMBL/GenBank/DDBJ databases">
        <title>Flavobacterium AR-3-4 sp. nov. isolated from arctic soil.</title>
        <authorList>
            <person name="Chaudhary D.K."/>
        </authorList>
    </citation>
    <scope>NUCLEOTIDE SEQUENCE [LARGE SCALE GENOMIC DNA]</scope>
    <source>
        <strain evidence="1 2">AR-3-4</strain>
    </source>
</reference>